<keyword evidence="2" id="KW-0449">Lipoprotein</keyword>
<reference evidence="2 3" key="1">
    <citation type="submission" date="2016-08" db="EMBL/GenBank/DDBJ databases">
        <title>Complete genome sequence of Mycobacterium shinshuense, a subspecies of M. ulcerans.</title>
        <authorList>
            <person name="Yoshida M."/>
            <person name="Ogura Y."/>
            <person name="Hayashi T."/>
            <person name="Hoshino Y."/>
        </authorList>
    </citation>
    <scope>NUCLEOTIDE SEQUENCE [LARGE SCALE GENOMIC DNA]</scope>
    <source>
        <strain evidence="3">ATCC 33728</strain>
    </source>
</reference>
<dbReference type="PANTHER" id="PTHR33371">
    <property type="entry name" value="INTERMEMBRANE PHOSPHOLIPID TRANSPORT SYSTEM BINDING PROTEIN MLAD-RELATED"/>
    <property type="match status" value="1"/>
</dbReference>
<dbReference type="InterPro" id="IPR052336">
    <property type="entry name" value="MlaD_Phospholipid_Transporter"/>
</dbReference>
<dbReference type="Proteomes" id="UP000218067">
    <property type="component" value="Chromosome"/>
</dbReference>
<dbReference type="PANTHER" id="PTHR33371:SF15">
    <property type="entry name" value="LIPOPROTEIN LPRN"/>
    <property type="match status" value="1"/>
</dbReference>
<feature type="domain" description="Mce/MlaD" evidence="1">
    <location>
        <begin position="44"/>
        <end position="119"/>
    </location>
</feature>
<dbReference type="Pfam" id="PF02470">
    <property type="entry name" value="MlaD"/>
    <property type="match status" value="1"/>
</dbReference>
<dbReference type="EMBL" id="AP017624">
    <property type="protein sequence ID" value="BAV39571.1"/>
    <property type="molecule type" value="Genomic_DNA"/>
</dbReference>
<name>A0A1B4XXP3_MYCUL</name>
<sequence length="375" mass="39001">MIRRLSGGPRWRLGILATVLATTACSTNGLADLPLPAPGLGSGGYRITAIFANALNLNEHAKVKLGGADIGLVESMTARDFNAVTTLRIRSDVRVPVGSGAELRTATPLGDVFVSIVPPSQRAADTPTLQDGDTIALNKTATAATVESVLSSAAILINGGVAHNLTNVINGLGKAAGNDGEVYGELIRKSNELLGKLDARTGQLEDAMSQTEHLAAELDRKREVIAELLQATDPATSVLAADASQISDLLLLMGGAATELKKFPSIAGTDSSGRSVIKDANAVAAAWNDVALDPDARLSALSNLYAPFVKLTAGTSISGSAGIDRLVLGSIPDIGFGGDPGLHGPKRYDWRKFIGSLKFTLWRLQERVVGQGPPQ</sequence>
<accession>A0A1B4XXP3</accession>
<evidence type="ECO:0000259" key="1">
    <source>
        <dbReference type="Pfam" id="PF02470"/>
    </source>
</evidence>
<organism evidence="2 3">
    <name type="scientific">Mycobacterium ulcerans subsp. shinshuense</name>
    <dbReference type="NCBI Taxonomy" id="1124626"/>
    <lineage>
        <taxon>Bacteria</taxon>
        <taxon>Bacillati</taxon>
        <taxon>Actinomycetota</taxon>
        <taxon>Actinomycetes</taxon>
        <taxon>Mycobacteriales</taxon>
        <taxon>Mycobacteriaceae</taxon>
        <taxon>Mycobacterium</taxon>
        <taxon>Mycobacterium ulcerans group</taxon>
    </lineage>
</organism>
<dbReference type="GeneID" id="93434850"/>
<dbReference type="RefSeq" id="WP_096369502.1">
    <property type="nucleotide sequence ID" value="NZ_AP017624.1"/>
</dbReference>
<dbReference type="GO" id="GO:0005576">
    <property type="term" value="C:extracellular region"/>
    <property type="evidence" value="ECO:0007669"/>
    <property type="project" value="TreeGrafter"/>
</dbReference>
<protein>
    <submittedName>
        <fullName evidence="2">MCE-family lipoprotein</fullName>
    </submittedName>
</protein>
<dbReference type="InterPro" id="IPR003399">
    <property type="entry name" value="Mce/MlaD"/>
</dbReference>
<evidence type="ECO:0000313" key="2">
    <source>
        <dbReference type="EMBL" id="BAV39571.1"/>
    </source>
</evidence>
<proteinExistence type="predicted"/>
<gene>
    <name evidence="2" type="primary">mce6E</name>
    <name evidence="2" type="ORF">SHTP_0168</name>
</gene>
<dbReference type="PROSITE" id="PS51257">
    <property type="entry name" value="PROKAR_LIPOPROTEIN"/>
    <property type="match status" value="1"/>
</dbReference>
<dbReference type="AlphaFoldDB" id="A0A1B4XXP3"/>
<evidence type="ECO:0000313" key="3">
    <source>
        <dbReference type="Proteomes" id="UP000218067"/>
    </source>
</evidence>